<evidence type="ECO:0000313" key="3">
    <source>
        <dbReference type="Proteomes" id="UP000665026"/>
    </source>
</evidence>
<dbReference type="RefSeq" id="WP_209355949.1">
    <property type="nucleotide sequence ID" value="NZ_CP060010.1"/>
</dbReference>
<name>A0A975I6M4_9RHOB</name>
<dbReference type="Proteomes" id="UP000665026">
    <property type="component" value="Chromosome"/>
</dbReference>
<reference evidence="2" key="1">
    <citation type="submission" date="2020-07" db="EMBL/GenBank/DDBJ databases">
        <title>Genome sequences of bacteria associated with the marine, planktonic diatom Thalassiosira profunda strain ECT2AJA-044.</title>
        <authorList>
            <person name="Gargas C.B."/>
            <person name="Roberts W.R."/>
            <person name="Alverson A.J."/>
        </authorList>
    </citation>
    <scope>NUCLEOTIDE SEQUENCE</scope>
    <source>
        <strain evidence="2">ECT2AJA-044</strain>
    </source>
</reference>
<evidence type="ECO:0000256" key="1">
    <source>
        <dbReference type="SAM" id="SignalP"/>
    </source>
</evidence>
<feature type="chain" id="PRO_5037202624" description="DUF3299 domain-containing protein" evidence="1">
    <location>
        <begin position="26"/>
        <end position="150"/>
    </location>
</feature>
<dbReference type="KEGG" id="cact:HZ995_12335"/>
<gene>
    <name evidence="2" type="ORF">HZ995_12335</name>
</gene>
<organism evidence="2 3">
    <name type="scientific">Cognatishimia activa</name>
    <dbReference type="NCBI Taxonomy" id="1715691"/>
    <lineage>
        <taxon>Bacteria</taxon>
        <taxon>Pseudomonadati</taxon>
        <taxon>Pseudomonadota</taxon>
        <taxon>Alphaproteobacteria</taxon>
        <taxon>Rhodobacterales</taxon>
        <taxon>Paracoccaceae</taxon>
        <taxon>Cognatishimia</taxon>
    </lineage>
</organism>
<feature type="signal peptide" evidence="1">
    <location>
        <begin position="1"/>
        <end position="25"/>
    </location>
</feature>
<keyword evidence="1" id="KW-0732">Signal</keyword>
<sequence>MQTSKFALFAAMGTAVGTTATFAQAETTDAWQLLEEIKIKEIVTETTYEVQKTFPEKMEERGKDILISGYAFPMLPGETIKELILVSDMGLCPLCGNGDHGANLQVTLAEPITNFDESIRITLRGNIKAVTDPETWQSAIMEDATIIVEG</sequence>
<protein>
    <recommendedName>
        <fullName evidence="4">DUF3299 domain-containing protein</fullName>
    </recommendedName>
</protein>
<evidence type="ECO:0000313" key="2">
    <source>
        <dbReference type="EMBL" id="QTN35263.1"/>
    </source>
</evidence>
<dbReference type="EMBL" id="CP060010">
    <property type="protein sequence ID" value="QTN35263.1"/>
    <property type="molecule type" value="Genomic_DNA"/>
</dbReference>
<accession>A0A975I6M4</accession>
<dbReference type="AlphaFoldDB" id="A0A975I6M4"/>
<proteinExistence type="predicted"/>
<evidence type="ECO:0008006" key="4">
    <source>
        <dbReference type="Google" id="ProtNLM"/>
    </source>
</evidence>